<dbReference type="PANTHER" id="PTHR30250:SF11">
    <property type="entry name" value="O-ANTIGEN TRANSPORTER-RELATED"/>
    <property type="match status" value="1"/>
</dbReference>
<evidence type="ECO:0000256" key="5">
    <source>
        <dbReference type="ARBA" id="ARBA00023136"/>
    </source>
</evidence>
<evidence type="ECO:0000256" key="1">
    <source>
        <dbReference type="ARBA" id="ARBA00004651"/>
    </source>
</evidence>
<evidence type="ECO:0000313" key="8">
    <source>
        <dbReference type="Proteomes" id="UP000510822"/>
    </source>
</evidence>
<feature type="transmembrane region" description="Helical" evidence="6">
    <location>
        <begin position="287"/>
        <end position="309"/>
    </location>
</feature>
<protein>
    <submittedName>
        <fullName evidence="7">Flippase</fullName>
    </submittedName>
</protein>
<reference evidence="7 8" key="1">
    <citation type="journal article" date="2016" name="Int. J. Syst. Evol. Microbiol.">
        <title>Chitinibacter fontanus sp. nov., isolated from a spring.</title>
        <authorList>
            <person name="Sheu S.Y."/>
            <person name="Li Y.S."/>
            <person name="Young C.C."/>
            <person name="Chen W.M."/>
        </authorList>
    </citation>
    <scope>NUCLEOTIDE SEQUENCE [LARGE SCALE GENOMIC DNA]</scope>
    <source>
        <strain evidence="7 8">STM-7</strain>
    </source>
</reference>
<comment type="subcellular location">
    <subcellularLocation>
        <location evidence="1">Cell membrane</location>
        <topology evidence="1">Multi-pass membrane protein</topology>
    </subcellularLocation>
</comment>
<keyword evidence="2" id="KW-1003">Cell membrane</keyword>
<dbReference type="RefSeq" id="WP_180306629.1">
    <property type="nucleotide sequence ID" value="NZ_CP058952.1"/>
</dbReference>
<keyword evidence="3 6" id="KW-0812">Transmembrane</keyword>
<dbReference type="PANTHER" id="PTHR30250">
    <property type="entry name" value="PST FAMILY PREDICTED COLANIC ACID TRANSPORTER"/>
    <property type="match status" value="1"/>
</dbReference>
<gene>
    <name evidence="7" type="ORF">HZU75_14010</name>
</gene>
<feature type="transmembrane region" description="Helical" evidence="6">
    <location>
        <begin position="256"/>
        <end position="275"/>
    </location>
</feature>
<sequence length="439" mass="49322">MSKKRNLSNVIWYASENLSTIFFGLVSVFFVARFFGPENLGQLSLVQSTSALFMFLATLGLDHFIVRDLAKDRDNGRYIGSVMMAQFLGWLVYSACLILCLYWMGKLESMQMVIIVLFVLLTTLFTRATLGKLYFQATNQPRAIAASAMVSRIGALIYLGLAIYLGWSYEWVIAYLPLQALIQCAMLFWQYQKLSLISWRDWQVDTHQMLRTVKEATPALLSAAIFPIFMQSDVLIIAHLISNHAAGVYSAASKLIIQFNFVGPIITMTFYAALAQRLENHVEFAQMVGGMITIFFLLAFPVALITAIFSEQIIALLYGAKFTESAEALRVLAWVWLFVIPASLYSRLLIMRGQAKYELFKSVVVAVTSVSLNFALIPRFGIVAAAMSSVISYAIADFFIYGIFPATRDVFFIAVKSILNIFIMPQKAWQSVIYVVSTK</sequence>
<evidence type="ECO:0000256" key="2">
    <source>
        <dbReference type="ARBA" id="ARBA00022475"/>
    </source>
</evidence>
<dbReference type="CDD" id="cd13128">
    <property type="entry name" value="MATE_Wzx_like"/>
    <property type="match status" value="1"/>
</dbReference>
<feature type="transmembrane region" description="Helical" evidence="6">
    <location>
        <begin position="171"/>
        <end position="191"/>
    </location>
</feature>
<organism evidence="7 8">
    <name type="scientific">Chitinibacter fontanus</name>
    <dbReference type="NCBI Taxonomy" id="1737446"/>
    <lineage>
        <taxon>Bacteria</taxon>
        <taxon>Pseudomonadati</taxon>
        <taxon>Pseudomonadota</taxon>
        <taxon>Betaproteobacteria</taxon>
        <taxon>Neisseriales</taxon>
        <taxon>Chitinibacteraceae</taxon>
        <taxon>Chitinibacter</taxon>
    </lineage>
</organism>
<evidence type="ECO:0000256" key="3">
    <source>
        <dbReference type="ARBA" id="ARBA00022692"/>
    </source>
</evidence>
<dbReference type="Proteomes" id="UP000510822">
    <property type="component" value="Chromosome"/>
</dbReference>
<dbReference type="Pfam" id="PF01943">
    <property type="entry name" value="Polysacc_synt"/>
    <property type="match status" value="1"/>
</dbReference>
<accession>A0A7D5VAY2</accession>
<dbReference type="InterPro" id="IPR050833">
    <property type="entry name" value="Poly_Biosynth_Transport"/>
</dbReference>
<dbReference type="InterPro" id="IPR002797">
    <property type="entry name" value="Polysacc_synth"/>
</dbReference>
<dbReference type="AlphaFoldDB" id="A0A7D5VAY2"/>
<feature type="transmembrane region" description="Helical" evidence="6">
    <location>
        <begin position="12"/>
        <end position="32"/>
    </location>
</feature>
<evidence type="ECO:0000313" key="7">
    <source>
        <dbReference type="EMBL" id="QLI82551.1"/>
    </source>
</evidence>
<dbReference type="EMBL" id="CP058952">
    <property type="protein sequence ID" value="QLI82551.1"/>
    <property type="molecule type" value="Genomic_DNA"/>
</dbReference>
<proteinExistence type="predicted"/>
<feature type="transmembrane region" description="Helical" evidence="6">
    <location>
        <begin position="382"/>
        <end position="404"/>
    </location>
</feature>
<feature type="transmembrane region" description="Helical" evidence="6">
    <location>
        <begin position="78"/>
        <end position="104"/>
    </location>
</feature>
<feature type="transmembrane region" description="Helical" evidence="6">
    <location>
        <begin position="110"/>
        <end position="130"/>
    </location>
</feature>
<feature type="transmembrane region" description="Helical" evidence="6">
    <location>
        <begin position="359"/>
        <end position="376"/>
    </location>
</feature>
<evidence type="ECO:0000256" key="6">
    <source>
        <dbReference type="SAM" id="Phobius"/>
    </source>
</evidence>
<keyword evidence="5 6" id="KW-0472">Membrane</keyword>
<feature type="transmembrane region" description="Helical" evidence="6">
    <location>
        <begin position="44"/>
        <end position="66"/>
    </location>
</feature>
<dbReference type="KEGG" id="cfon:HZU75_14010"/>
<keyword evidence="4 6" id="KW-1133">Transmembrane helix</keyword>
<feature type="transmembrane region" description="Helical" evidence="6">
    <location>
        <begin position="219"/>
        <end position="241"/>
    </location>
</feature>
<feature type="transmembrane region" description="Helical" evidence="6">
    <location>
        <begin position="329"/>
        <end position="350"/>
    </location>
</feature>
<evidence type="ECO:0000256" key="4">
    <source>
        <dbReference type="ARBA" id="ARBA00022989"/>
    </source>
</evidence>
<dbReference type="GO" id="GO:0005886">
    <property type="term" value="C:plasma membrane"/>
    <property type="evidence" value="ECO:0007669"/>
    <property type="project" value="UniProtKB-SubCell"/>
</dbReference>
<keyword evidence="8" id="KW-1185">Reference proteome</keyword>
<name>A0A7D5VAY2_9NEIS</name>
<feature type="transmembrane region" description="Helical" evidence="6">
    <location>
        <begin position="142"/>
        <end position="165"/>
    </location>
</feature>